<keyword evidence="2" id="KW-0560">Oxidoreductase</keyword>
<dbReference type="Gene3D" id="3.40.50.720">
    <property type="entry name" value="NAD(P)-binding Rossmann-like Domain"/>
    <property type="match status" value="1"/>
</dbReference>
<dbReference type="Proteomes" id="UP000234384">
    <property type="component" value="Unassembled WGS sequence"/>
</dbReference>
<dbReference type="PANTHER" id="PTHR24321:SF8">
    <property type="entry name" value="ESTRADIOL 17-BETA-DEHYDROGENASE 8-RELATED"/>
    <property type="match status" value="1"/>
</dbReference>
<name>A0A2I1JXV0_9LACT</name>
<dbReference type="EMBL" id="PKHE01000016">
    <property type="protein sequence ID" value="PKY88172.1"/>
    <property type="molecule type" value="Genomic_DNA"/>
</dbReference>
<gene>
    <name evidence="3" type="ORF">CYJ57_06050</name>
</gene>
<dbReference type="AlphaFoldDB" id="A0A2I1JXV0"/>
<dbReference type="GO" id="GO:0008206">
    <property type="term" value="P:bile acid metabolic process"/>
    <property type="evidence" value="ECO:0007669"/>
    <property type="project" value="UniProtKB-ARBA"/>
</dbReference>
<dbReference type="InterPro" id="IPR002347">
    <property type="entry name" value="SDR_fam"/>
</dbReference>
<evidence type="ECO:0000256" key="2">
    <source>
        <dbReference type="ARBA" id="ARBA00023002"/>
    </source>
</evidence>
<organism evidence="3 4">
    <name type="scientific">Falseniella ignava</name>
    <dbReference type="NCBI Taxonomy" id="137730"/>
    <lineage>
        <taxon>Bacteria</taxon>
        <taxon>Bacillati</taxon>
        <taxon>Bacillota</taxon>
        <taxon>Bacilli</taxon>
        <taxon>Lactobacillales</taxon>
        <taxon>Aerococcaceae</taxon>
        <taxon>Falseniella</taxon>
    </lineage>
</organism>
<reference evidence="3 4" key="1">
    <citation type="submission" date="2017-12" db="EMBL/GenBank/DDBJ databases">
        <title>Phylogenetic diversity of female urinary microbiome.</title>
        <authorList>
            <person name="Thomas-White K."/>
            <person name="Wolfe A.J."/>
        </authorList>
    </citation>
    <scope>NUCLEOTIDE SEQUENCE [LARGE SCALE GENOMIC DNA]</scope>
    <source>
        <strain evidence="3 4">UMB0898</strain>
    </source>
</reference>
<dbReference type="OrthoDB" id="9805904at2"/>
<proteinExistence type="inferred from homology"/>
<evidence type="ECO:0000313" key="3">
    <source>
        <dbReference type="EMBL" id="PKY88172.1"/>
    </source>
</evidence>
<protein>
    <submittedName>
        <fullName evidence="3">3-alpha-hydroxysteroid dehydrogenase</fullName>
    </submittedName>
</protein>
<dbReference type="PANTHER" id="PTHR24321">
    <property type="entry name" value="DEHYDROGENASES, SHORT CHAIN"/>
    <property type="match status" value="1"/>
</dbReference>
<dbReference type="PRINTS" id="PR00080">
    <property type="entry name" value="SDRFAMILY"/>
</dbReference>
<comment type="caution">
    <text evidence="3">The sequence shown here is derived from an EMBL/GenBank/DDBJ whole genome shotgun (WGS) entry which is preliminary data.</text>
</comment>
<dbReference type="RefSeq" id="WP_101954502.1">
    <property type="nucleotide sequence ID" value="NZ_PKHE01000016.1"/>
</dbReference>
<dbReference type="FunFam" id="3.40.50.720:FF:000084">
    <property type="entry name" value="Short-chain dehydrogenase reductase"/>
    <property type="match status" value="1"/>
</dbReference>
<evidence type="ECO:0000313" key="4">
    <source>
        <dbReference type="Proteomes" id="UP000234384"/>
    </source>
</evidence>
<dbReference type="PRINTS" id="PR00081">
    <property type="entry name" value="GDHRDH"/>
</dbReference>
<dbReference type="SUPFAM" id="SSF51735">
    <property type="entry name" value="NAD(P)-binding Rossmann-fold domains"/>
    <property type="match status" value="1"/>
</dbReference>
<dbReference type="NCBIfam" id="NF005559">
    <property type="entry name" value="PRK07231.1"/>
    <property type="match status" value="1"/>
</dbReference>
<evidence type="ECO:0000256" key="1">
    <source>
        <dbReference type="ARBA" id="ARBA00006484"/>
    </source>
</evidence>
<accession>A0A2I1JXV0</accession>
<dbReference type="InterPro" id="IPR036291">
    <property type="entry name" value="NAD(P)-bd_dom_sf"/>
</dbReference>
<dbReference type="Pfam" id="PF13561">
    <property type="entry name" value="adh_short_C2"/>
    <property type="match status" value="1"/>
</dbReference>
<comment type="similarity">
    <text evidence="1">Belongs to the short-chain dehydrogenases/reductases (SDR) family.</text>
</comment>
<dbReference type="GO" id="GO:0016491">
    <property type="term" value="F:oxidoreductase activity"/>
    <property type="evidence" value="ECO:0007669"/>
    <property type="project" value="UniProtKB-KW"/>
</dbReference>
<sequence>MARLDGKVAIITGGANGMGESHSRLFIQEGAKVAITDIDEAKGQQLAEELGENAIFIKHDVASEEDWQHVVKETEAAFGPINVLINNAGVSTVLSAEHSSLEDYLRIVNINQVSVFLGMHYVIPSMKEAGAGSIVNISSINGMNGGAIGYTDTKFAVRGMSKAAAKELAQYHIRVNSVHPGIINTPMVQHSEAFDQIQAMVNFVPLKRMAEPEEISNLVLFLASDESSYSTGSEFIADGGILA</sequence>